<organism evidence="2 3">
    <name type="scientific">Lacrimispora xylanolytica</name>
    <dbReference type="NCBI Taxonomy" id="29375"/>
    <lineage>
        <taxon>Bacteria</taxon>
        <taxon>Bacillati</taxon>
        <taxon>Bacillota</taxon>
        <taxon>Clostridia</taxon>
        <taxon>Lachnospirales</taxon>
        <taxon>Lachnospiraceae</taxon>
        <taxon>Lacrimispora</taxon>
    </lineage>
</organism>
<dbReference type="Proteomes" id="UP001163115">
    <property type="component" value="Chromosome"/>
</dbReference>
<evidence type="ECO:0000313" key="3">
    <source>
        <dbReference type="Proteomes" id="UP001163115"/>
    </source>
</evidence>
<name>A0ABY7AIA5_9FIRM</name>
<feature type="domain" description="NAD-dependent epimerase/dehydratase" evidence="1">
    <location>
        <begin position="3"/>
        <end position="218"/>
    </location>
</feature>
<dbReference type="InterPro" id="IPR001509">
    <property type="entry name" value="Epimerase_deHydtase"/>
</dbReference>
<dbReference type="SUPFAM" id="SSF51735">
    <property type="entry name" value="NAD(P)-binding Rossmann-fold domains"/>
    <property type="match status" value="1"/>
</dbReference>
<keyword evidence="3" id="KW-1185">Reference proteome</keyword>
<reference evidence="2" key="1">
    <citation type="submission" date="2022-11" db="EMBL/GenBank/DDBJ databases">
        <title>Lacrimispora xylanolytica sy1, complete genome.</title>
        <authorList>
            <person name="Choi S."/>
        </authorList>
    </citation>
    <scope>NUCLEOTIDE SEQUENCE</scope>
    <source>
        <strain evidence="2">Sy1</strain>
    </source>
</reference>
<dbReference type="RefSeq" id="WP_268116145.1">
    <property type="nucleotide sequence ID" value="NZ_CP113524.1"/>
</dbReference>
<dbReference type="EMBL" id="CP113524">
    <property type="protein sequence ID" value="WAJ25272.1"/>
    <property type="molecule type" value="Genomic_DNA"/>
</dbReference>
<evidence type="ECO:0000313" key="2">
    <source>
        <dbReference type="EMBL" id="WAJ25272.1"/>
    </source>
</evidence>
<gene>
    <name evidence="2" type="ORF">OW255_07125</name>
</gene>
<dbReference type="InterPro" id="IPR050177">
    <property type="entry name" value="Lipid_A_modif_metabolic_enz"/>
</dbReference>
<accession>A0ABY7AIA5</accession>
<evidence type="ECO:0000259" key="1">
    <source>
        <dbReference type="Pfam" id="PF01370"/>
    </source>
</evidence>
<dbReference type="Pfam" id="PF01370">
    <property type="entry name" value="Epimerase"/>
    <property type="match status" value="1"/>
</dbReference>
<dbReference type="PANTHER" id="PTHR43245">
    <property type="entry name" value="BIFUNCTIONAL POLYMYXIN RESISTANCE PROTEIN ARNA"/>
    <property type="match status" value="1"/>
</dbReference>
<sequence>MKVLITGVNGFVGGYLFSRLKTLDHKIYGLGMEPSSPYNLDEYYSVDITKKFQLNQEFDAIIHLAALNRTTIGADIDSHIFHQINVEGTRNLIESCGFSKFIYISTAAVYARDDEVITEESPIAPMGNYAKTKYEAELLCQKLIPHKKLIILRPVNISGAGQRNIAAVPLFFERALNHEALELSVAPSKTIQLLDVDDFAKAIIQCLECSGSGIYNLAPEDSMTMLQLVTKILTLCGSKSSLILKVDKEEAPSVICAGKAGLKINFQASKSMNQILENYYESRKRGTKG</sequence>
<dbReference type="Gene3D" id="3.40.50.720">
    <property type="entry name" value="NAD(P)-binding Rossmann-like Domain"/>
    <property type="match status" value="1"/>
</dbReference>
<dbReference type="CDD" id="cd08946">
    <property type="entry name" value="SDR_e"/>
    <property type="match status" value="1"/>
</dbReference>
<proteinExistence type="predicted"/>
<dbReference type="InterPro" id="IPR036291">
    <property type="entry name" value="NAD(P)-bd_dom_sf"/>
</dbReference>
<protein>
    <submittedName>
        <fullName evidence="2">NAD(P)-dependent oxidoreductase</fullName>
    </submittedName>
</protein>